<keyword evidence="5 9" id="KW-0560">Oxidoreductase</keyword>
<dbReference type="OrthoDB" id="1844152at2759"/>
<dbReference type="SUPFAM" id="SSF48264">
    <property type="entry name" value="Cytochrome P450"/>
    <property type="match status" value="1"/>
</dbReference>
<evidence type="ECO:0000256" key="8">
    <source>
        <dbReference type="PIRSR" id="PIRSR602403-1"/>
    </source>
</evidence>
<accession>A0A9P3L1I3</accession>
<dbReference type="InterPro" id="IPR002403">
    <property type="entry name" value="Cyt_P450_E_grp-IV"/>
</dbReference>
<evidence type="ECO:0000256" key="5">
    <source>
        <dbReference type="ARBA" id="ARBA00023002"/>
    </source>
</evidence>
<gene>
    <name evidence="11" type="ORF">CKM354_001216100</name>
</gene>
<dbReference type="Gene3D" id="1.10.630.10">
    <property type="entry name" value="Cytochrome P450"/>
    <property type="match status" value="1"/>
</dbReference>
<dbReference type="InterPro" id="IPR001128">
    <property type="entry name" value="Cyt_P450"/>
</dbReference>
<comment type="cofactor">
    <cofactor evidence="1 8">
        <name>heme</name>
        <dbReference type="ChEBI" id="CHEBI:30413"/>
    </cofactor>
</comment>
<keyword evidence="10" id="KW-0472">Membrane</keyword>
<keyword evidence="3 8" id="KW-0349">Heme</keyword>
<dbReference type="GO" id="GO:0004497">
    <property type="term" value="F:monooxygenase activity"/>
    <property type="evidence" value="ECO:0007669"/>
    <property type="project" value="UniProtKB-KW"/>
</dbReference>
<dbReference type="AlphaFoldDB" id="A0A9P3L1I3"/>
<dbReference type="Pfam" id="PF00067">
    <property type="entry name" value="p450"/>
    <property type="match status" value="1"/>
</dbReference>
<evidence type="ECO:0000256" key="10">
    <source>
        <dbReference type="SAM" id="Phobius"/>
    </source>
</evidence>
<protein>
    <recommendedName>
        <fullName evidence="13">Cytochrome P450 monooxygenase</fullName>
    </recommendedName>
</protein>
<dbReference type="GeneID" id="68297736"/>
<dbReference type="GO" id="GO:0005506">
    <property type="term" value="F:iron ion binding"/>
    <property type="evidence" value="ECO:0007669"/>
    <property type="project" value="InterPro"/>
</dbReference>
<dbReference type="GO" id="GO:0016705">
    <property type="term" value="F:oxidoreductase activity, acting on paired donors, with incorporation or reduction of molecular oxygen"/>
    <property type="evidence" value="ECO:0007669"/>
    <property type="project" value="InterPro"/>
</dbReference>
<evidence type="ECO:0000256" key="6">
    <source>
        <dbReference type="ARBA" id="ARBA00023004"/>
    </source>
</evidence>
<evidence type="ECO:0000313" key="11">
    <source>
        <dbReference type="EMBL" id="GIZ49123.1"/>
    </source>
</evidence>
<keyword evidence="12" id="KW-1185">Reference proteome</keyword>
<dbReference type="EMBL" id="BOLY01000009">
    <property type="protein sequence ID" value="GIZ49123.1"/>
    <property type="molecule type" value="Genomic_DNA"/>
</dbReference>
<dbReference type="PRINTS" id="PR00465">
    <property type="entry name" value="EP450IV"/>
</dbReference>
<reference evidence="11 12" key="1">
    <citation type="submission" date="2021-01" db="EMBL/GenBank/DDBJ databases">
        <title>Cercospora kikuchii MAFF 305040 whole genome shotgun sequence.</title>
        <authorList>
            <person name="Kashiwa T."/>
            <person name="Suzuki T."/>
        </authorList>
    </citation>
    <scope>NUCLEOTIDE SEQUENCE [LARGE SCALE GENOMIC DNA]</scope>
    <source>
        <strain evidence="11 12">MAFF 305040</strain>
    </source>
</reference>
<comment type="caution">
    <text evidence="11">The sequence shown here is derived from an EMBL/GenBank/DDBJ whole genome shotgun (WGS) entry which is preliminary data.</text>
</comment>
<evidence type="ECO:0000256" key="1">
    <source>
        <dbReference type="ARBA" id="ARBA00001971"/>
    </source>
</evidence>
<dbReference type="RefSeq" id="XP_044663610.1">
    <property type="nucleotide sequence ID" value="XM_044807675.1"/>
</dbReference>
<dbReference type="PROSITE" id="PS00086">
    <property type="entry name" value="CYTOCHROME_P450"/>
    <property type="match status" value="1"/>
</dbReference>
<evidence type="ECO:0000313" key="12">
    <source>
        <dbReference type="Proteomes" id="UP000825890"/>
    </source>
</evidence>
<keyword evidence="7 9" id="KW-0503">Monooxygenase</keyword>
<dbReference type="Proteomes" id="UP000825890">
    <property type="component" value="Unassembled WGS sequence"/>
</dbReference>
<evidence type="ECO:0000256" key="9">
    <source>
        <dbReference type="RuleBase" id="RU000461"/>
    </source>
</evidence>
<evidence type="ECO:0000256" key="4">
    <source>
        <dbReference type="ARBA" id="ARBA00022723"/>
    </source>
</evidence>
<dbReference type="PANTHER" id="PTHR46206:SF2">
    <property type="entry name" value="CYTOCHROME P450 MONOOXYGENASE AUSG-RELATED"/>
    <property type="match status" value="1"/>
</dbReference>
<feature type="binding site" description="axial binding residue" evidence="8">
    <location>
        <position position="464"/>
    </location>
    <ligand>
        <name>heme</name>
        <dbReference type="ChEBI" id="CHEBI:30413"/>
    </ligand>
    <ligandPart>
        <name>Fe</name>
        <dbReference type="ChEBI" id="CHEBI:18248"/>
    </ligandPart>
</feature>
<dbReference type="GO" id="GO:0020037">
    <property type="term" value="F:heme binding"/>
    <property type="evidence" value="ECO:0007669"/>
    <property type="project" value="InterPro"/>
</dbReference>
<dbReference type="InterPro" id="IPR036396">
    <property type="entry name" value="Cyt_P450_sf"/>
</dbReference>
<name>A0A9P3L1I3_9PEZI</name>
<organism evidence="11 12">
    <name type="scientific">Cercospora kikuchii</name>
    <dbReference type="NCBI Taxonomy" id="84275"/>
    <lineage>
        <taxon>Eukaryota</taxon>
        <taxon>Fungi</taxon>
        <taxon>Dikarya</taxon>
        <taxon>Ascomycota</taxon>
        <taxon>Pezizomycotina</taxon>
        <taxon>Dothideomycetes</taxon>
        <taxon>Dothideomycetidae</taxon>
        <taxon>Mycosphaerellales</taxon>
        <taxon>Mycosphaerellaceae</taxon>
        <taxon>Cercospora</taxon>
    </lineage>
</organism>
<keyword evidence="10" id="KW-1133">Transmembrane helix</keyword>
<evidence type="ECO:0000256" key="3">
    <source>
        <dbReference type="ARBA" id="ARBA00022617"/>
    </source>
</evidence>
<evidence type="ECO:0008006" key="13">
    <source>
        <dbReference type="Google" id="ProtNLM"/>
    </source>
</evidence>
<proteinExistence type="inferred from homology"/>
<keyword evidence="10" id="KW-0812">Transmembrane</keyword>
<keyword evidence="4 8" id="KW-0479">Metal-binding</keyword>
<dbReference type="InterPro" id="IPR017972">
    <property type="entry name" value="Cyt_P450_CS"/>
</dbReference>
<sequence length="533" mass="60117">MSTTNVGVRSEALTTLLANKTAGSPALVVTIILAGLIVICLRFFEERSQYPLANPPRWYQIRFFKQLEFLTKGSEILSETRKRYGDKPYRLLTELGEVLVLPPGSAQLIRNEEQLDFSAAITDDFYGHLPGFEPYALLQHDGQVVQTLVRKQLTKHLSIVSEPLSSEATFAARSIFGDDTDEEWKGICIRRAMLDLVARLSSRIFLGAELCRNQEWLDITKSYTVNSFAAALRMKLVPQFLVVPYSWLSSDCKRVRQNLKDAEHVITPYIERRRSLKAAAESTGTPLPEFDDAIEWAEQESKGVPYSPSIMQLLLSFAAIHTTSDLLTQTMLRLANKPESITLLRKEIVDVIRSEGLGKSALFHMKLLDSALKEAQRIKPNSFLVMRRLATQRIVLPGGIVIRMGERVAIDAVNMVSPELYSHPEEYDIFRFLRMREDPKTANKAHLVSTSPDHLTFGHGIHACPGRFFAANETKIALCHLLLKYDWKLADGASLAPVHTVGVMTTLDPANKLLYRRRKEEVELDHLLVSSKE</sequence>
<dbReference type="CDD" id="cd11041">
    <property type="entry name" value="CYP503A1-like"/>
    <property type="match status" value="1"/>
</dbReference>
<feature type="transmembrane region" description="Helical" evidence="10">
    <location>
        <begin position="26"/>
        <end position="44"/>
    </location>
</feature>
<comment type="similarity">
    <text evidence="2 9">Belongs to the cytochrome P450 family.</text>
</comment>
<keyword evidence="6 8" id="KW-0408">Iron</keyword>
<evidence type="ECO:0000256" key="2">
    <source>
        <dbReference type="ARBA" id="ARBA00010617"/>
    </source>
</evidence>
<evidence type="ECO:0000256" key="7">
    <source>
        <dbReference type="ARBA" id="ARBA00023033"/>
    </source>
</evidence>
<dbReference type="PANTHER" id="PTHR46206">
    <property type="entry name" value="CYTOCHROME P450"/>
    <property type="match status" value="1"/>
</dbReference>